<dbReference type="GO" id="GO:0005975">
    <property type="term" value="P:carbohydrate metabolic process"/>
    <property type="evidence" value="ECO:0007669"/>
    <property type="project" value="InterPro"/>
</dbReference>
<organism evidence="3">
    <name type="scientific">Ligilactobacillus agilis</name>
    <dbReference type="NCBI Taxonomy" id="1601"/>
    <lineage>
        <taxon>Bacteria</taxon>
        <taxon>Bacillati</taxon>
        <taxon>Bacillota</taxon>
        <taxon>Bacilli</taxon>
        <taxon>Lactobacillales</taxon>
        <taxon>Lactobacillaceae</taxon>
        <taxon>Ligilactobacillus</taxon>
    </lineage>
</organism>
<dbReference type="GO" id="GO:0016857">
    <property type="term" value="F:racemase and epimerase activity, acting on carbohydrates and derivatives"/>
    <property type="evidence" value="ECO:0007669"/>
    <property type="project" value="InterPro"/>
</dbReference>
<evidence type="ECO:0000313" key="3">
    <source>
        <dbReference type="EMBL" id="GET08444.1"/>
    </source>
</evidence>
<dbReference type="AlphaFoldDB" id="A0A6F9XT26"/>
<proteinExistence type="predicted"/>
<protein>
    <submittedName>
        <fullName evidence="3">Ribulose-5-phosphate 3-epimerase</fullName>
    </submittedName>
</protein>
<reference evidence="3" key="1">
    <citation type="submission" date="2019-10" db="EMBL/GenBank/DDBJ databases">
        <title>Lactobacillus agilis SY111 Whole Genome Sequencing Project.</title>
        <authorList>
            <person name="Suzuki S."/>
            <person name="Endo A."/>
            <person name="Maeno S."/>
            <person name="Shiwa Y."/>
            <person name="Matsutani M."/>
            <person name="Kajikawa A."/>
        </authorList>
    </citation>
    <scope>NUCLEOTIDE SEQUENCE</scope>
    <source>
        <strain evidence="3">SY111</strain>
    </source>
</reference>
<accession>A0A6F9XT26</accession>
<evidence type="ECO:0000256" key="2">
    <source>
        <dbReference type="ARBA" id="ARBA00023235"/>
    </source>
</evidence>
<dbReference type="PANTHER" id="PTHR11749">
    <property type="entry name" value="RIBULOSE-5-PHOSPHATE-3-EPIMERASE"/>
    <property type="match status" value="1"/>
</dbReference>
<dbReference type="Gene3D" id="3.20.20.70">
    <property type="entry name" value="Aldolase class I"/>
    <property type="match status" value="1"/>
</dbReference>
<keyword evidence="1" id="KW-0479">Metal-binding</keyword>
<dbReference type="CDD" id="cd00429">
    <property type="entry name" value="RPE"/>
    <property type="match status" value="1"/>
</dbReference>
<gene>
    <name evidence="3" type="primary">rpe_2</name>
    <name evidence="3" type="ORF">SY111_10680</name>
</gene>
<dbReference type="NCBIfam" id="NF004076">
    <property type="entry name" value="PRK05581.1-4"/>
    <property type="match status" value="1"/>
</dbReference>
<dbReference type="EMBL" id="BLAN01000071">
    <property type="protein sequence ID" value="GET08444.1"/>
    <property type="molecule type" value="Genomic_DNA"/>
</dbReference>
<evidence type="ECO:0000256" key="1">
    <source>
        <dbReference type="ARBA" id="ARBA00022723"/>
    </source>
</evidence>
<dbReference type="Pfam" id="PF00834">
    <property type="entry name" value="Ribul_P_3_epim"/>
    <property type="match status" value="1"/>
</dbReference>
<dbReference type="GO" id="GO:0046872">
    <property type="term" value="F:metal ion binding"/>
    <property type="evidence" value="ECO:0007669"/>
    <property type="project" value="UniProtKB-KW"/>
</dbReference>
<comment type="caution">
    <text evidence="3">The sequence shown here is derived from an EMBL/GenBank/DDBJ whole genome shotgun (WGS) entry which is preliminary data.</text>
</comment>
<dbReference type="InterPro" id="IPR011060">
    <property type="entry name" value="RibuloseP-bd_barrel"/>
</dbReference>
<name>A0A6F9XT26_9LACO</name>
<dbReference type="InterPro" id="IPR013785">
    <property type="entry name" value="Aldolase_TIM"/>
</dbReference>
<dbReference type="Proteomes" id="UP000494178">
    <property type="component" value="Unassembled WGS sequence"/>
</dbReference>
<keyword evidence="2" id="KW-0413">Isomerase</keyword>
<dbReference type="SUPFAM" id="SSF51366">
    <property type="entry name" value="Ribulose-phoshate binding barrel"/>
    <property type="match status" value="1"/>
</dbReference>
<dbReference type="InterPro" id="IPR000056">
    <property type="entry name" value="Ribul_P_3_epim-like"/>
</dbReference>
<dbReference type="RefSeq" id="WP_172585979.1">
    <property type="nucleotide sequence ID" value="NZ_BLAN01000071.1"/>
</dbReference>
<sequence length="204" mass="23516">MQLEMFVSPSIMVPKVTEYKEYIEQFQEYKLSVIHFDVMDGHFVPNIMLGTSVFNDLKEITKIPIDIHLMVNEPERYIPMFNLENDDWVSFHPETTNQPYKLLQTIKSMNCRAGLVISPGTPLSYIEECVDQLDYVTLMTVNPGFAGQKLVPNAFEKLSRIRALLNKYNPQIDLVVDGNTTVENSKKMRTYGANGCKHSIMRRM</sequence>